<keyword evidence="4" id="KW-1185">Reference proteome</keyword>
<dbReference type="Proteomes" id="UP000282483">
    <property type="component" value="Chromosome"/>
</dbReference>
<accession>A0A2Z5UUR9</accession>
<dbReference type="InterPro" id="IPR003848">
    <property type="entry name" value="DUF218"/>
</dbReference>
<dbReference type="PANTHER" id="PTHR30336:SF4">
    <property type="entry name" value="ENVELOPE BIOGENESIS FACTOR ELYC"/>
    <property type="match status" value="1"/>
</dbReference>
<evidence type="ECO:0000313" key="4">
    <source>
        <dbReference type="Proteomes" id="UP000282483"/>
    </source>
</evidence>
<dbReference type="InterPro" id="IPR051599">
    <property type="entry name" value="Cell_Envelope_Assoc"/>
</dbReference>
<feature type="domain" description="DUF218" evidence="2">
    <location>
        <begin position="82"/>
        <end position="244"/>
    </location>
</feature>
<evidence type="ECO:0000256" key="1">
    <source>
        <dbReference type="SAM" id="Phobius"/>
    </source>
</evidence>
<dbReference type="GO" id="GO:0043164">
    <property type="term" value="P:Gram-negative-bacterium-type cell wall biogenesis"/>
    <property type="evidence" value="ECO:0007669"/>
    <property type="project" value="TreeGrafter"/>
</dbReference>
<dbReference type="InterPro" id="IPR014729">
    <property type="entry name" value="Rossmann-like_a/b/a_fold"/>
</dbReference>
<protein>
    <submittedName>
        <fullName evidence="3">Putative lipoprotein transmembrane</fullName>
    </submittedName>
</protein>
<feature type="transmembrane region" description="Helical" evidence="1">
    <location>
        <begin position="39"/>
        <end position="63"/>
    </location>
</feature>
<dbReference type="GO" id="GO:0000270">
    <property type="term" value="P:peptidoglycan metabolic process"/>
    <property type="evidence" value="ECO:0007669"/>
    <property type="project" value="TreeGrafter"/>
</dbReference>
<dbReference type="CDD" id="cd06259">
    <property type="entry name" value="YdcF-like"/>
    <property type="match status" value="1"/>
</dbReference>
<dbReference type="KEGG" id="rvi:RVIR1_02140"/>
<evidence type="ECO:0000259" key="2">
    <source>
        <dbReference type="Pfam" id="PF02698"/>
    </source>
</evidence>
<keyword evidence="1" id="KW-0472">Membrane</keyword>
<dbReference type="Gene3D" id="3.40.50.620">
    <property type="entry name" value="HUPs"/>
    <property type="match status" value="1"/>
</dbReference>
<dbReference type="Pfam" id="PF02698">
    <property type="entry name" value="DUF218"/>
    <property type="match status" value="1"/>
</dbReference>
<name>A0A2Z5UUR9_9COXI</name>
<dbReference type="EMBL" id="AP018005">
    <property type="protein sequence ID" value="BBB14751.1"/>
    <property type="molecule type" value="Genomic_DNA"/>
</dbReference>
<feature type="transmembrane region" description="Helical" evidence="1">
    <location>
        <begin position="12"/>
        <end position="33"/>
    </location>
</feature>
<keyword evidence="1" id="KW-1133">Transmembrane helix</keyword>
<reference evidence="3 4" key="1">
    <citation type="submission" date="2017-03" db="EMBL/GenBank/DDBJ databases">
        <title>The genome sequence of Candidatus Rickettsiella viridis.</title>
        <authorList>
            <person name="Nikoh N."/>
            <person name="Tsuchida T."/>
            <person name="Yamaguchi K."/>
            <person name="Maeda T."/>
            <person name="Shigenobu S."/>
            <person name="Fukatsu T."/>
        </authorList>
    </citation>
    <scope>NUCLEOTIDE SEQUENCE [LARGE SCALE GENOMIC DNA]</scope>
    <source>
        <strain evidence="3 4">Ap-RA04</strain>
    </source>
</reference>
<proteinExistence type="predicted"/>
<dbReference type="GO" id="GO:0005886">
    <property type="term" value="C:plasma membrane"/>
    <property type="evidence" value="ECO:0007669"/>
    <property type="project" value="TreeGrafter"/>
</dbReference>
<dbReference type="PANTHER" id="PTHR30336">
    <property type="entry name" value="INNER MEMBRANE PROTEIN, PROBABLE PERMEASE"/>
    <property type="match status" value="1"/>
</dbReference>
<keyword evidence="1 3" id="KW-0812">Transmembrane</keyword>
<dbReference type="AlphaFoldDB" id="A0A2Z5UUR9"/>
<gene>
    <name evidence="3" type="ORF">RVIR1_02140</name>
</gene>
<keyword evidence="3" id="KW-0449">Lipoprotein</keyword>
<sequence>MQLREKINVYAIYFSTFIVIFLLLLLTILFGVFCYKKLNFLTGLITLFIFLLIGNGFIPFYLLKSLQIYKEPQIIKWKKSNTIVVLGAGTSKPVGSDETKPSLMAFSRITTAATLYHNCKINSSHCHILISGGDPQHNGKTEAATYRETLINLGIKDSDIQLEPDSKNTFQNTKFISTLLEQQPSNQILLVSSGLTLRRALLYFSYFNIYPIPVASDFITIPFSKFPLAYNLAINDFAVHEIIGIAQFYIYNFFGWDENKTIINKNS</sequence>
<organism evidence="3 4">
    <name type="scientific">Candidatus Rickettsiella viridis</name>
    <dbReference type="NCBI Taxonomy" id="676208"/>
    <lineage>
        <taxon>Bacteria</taxon>
        <taxon>Pseudomonadati</taxon>
        <taxon>Pseudomonadota</taxon>
        <taxon>Gammaproteobacteria</taxon>
        <taxon>Legionellales</taxon>
        <taxon>Coxiellaceae</taxon>
        <taxon>Rickettsiella</taxon>
    </lineage>
</organism>
<evidence type="ECO:0000313" key="3">
    <source>
        <dbReference type="EMBL" id="BBB14751.1"/>
    </source>
</evidence>